<name>A0A7X8SN20_9BACT</name>
<dbReference type="AlphaFoldDB" id="A0A7X8SN20"/>
<dbReference type="Proteomes" id="UP000585050">
    <property type="component" value="Unassembled WGS sequence"/>
</dbReference>
<dbReference type="EMBL" id="JABAIL010000005">
    <property type="protein sequence ID" value="NLR93234.1"/>
    <property type="molecule type" value="Genomic_DNA"/>
</dbReference>
<proteinExistence type="predicted"/>
<accession>A0A7X8SN20</accession>
<evidence type="ECO:0000313" key="2">
    <source>
        <dbReference type="Proteomes" id="UP000585050"/>
    </source>
</evidence>
<keyword evidence="2" id="KW-1185">Reference proteome</keyword>
<dbReference type="RefSeq" id="WP_168883932.1">
    <property type="nucleotide sequence ID" value="NZ_JABAIL010000005.1"/>
</dbReference>
<gene>
    <name evidence="1" type="ORF">HGP29_18675</name>
</gene>
<protein>
    <submittedName>
        <fullName evidence="1">Uncharacterized protein</fullName>
    </submittedName>
</protein>
<reference evidence="1 2" key="1">
    <citation type="submission" date="2020-04" db="EMBL/GenBank/DDBJ databases">
        <title>Flammeovirga sp. SR4, a novel species isolated from seawater.</title>
        <authorList>
            <person name="Wang X."/>
        </authorList>
    </citation>
    <scope>NUCLEOTIDE SEQUENCE [LARGE SCALE GENOMIC DNA]</scope>
    <source>
        <strain evidence="1 2">SR4</strain>
    </source>
</reference>
<organism evidence="1 2">
    <name type="scientific">Flammeovirga agarivorans</name>
    <dbReference type="NCBI Taxonomy" id="2726742"/>
    <lineage>
        <taxon>Bacteria</taxon>
        <taxon>Pseudomonadati</taxon>
        <taxon>Bacteroidota</taxon>
        <taxon>Cytophagia</taxon>
        <taxon>Cytophagales</taxon>
        <taxon>Flammeovirgaceae</taxon>
        <taxon>Flammeovirga</taxon>
    </lineage>
</organism>
<comment type="caution">
    <text evidence="1">The sequence shown here is derived from an EMBL/GenBank/DDBJ whole genome shotgun (WGS) entry which is preliminary data.</text>
</comment>
<sequence length="241" mass="28626">MHYSSICLIIPISDTLPVHFPLFIKQLSLQKNLDVLLISNFNIPIQLPQNISSVIIDFKNNKEILHYLSEQKSSFIEKYTYWILGSCKLLYGQLNYFVRQLPKYNSSILLKVNKEELLITQNNHKNRLDKIQKSTRINLIFETEAKSLFYCNNGKIVDYHKRIRYPFINLESLFKFKNVRYYDSSWKKIPDTFYVDDSGFYSSKTFKHYHRNRLKKEIIEIGSSCKQFLSSMITSNNKEYA</sequence>
<evidence type="ECO:0000313" key="1">
    <source>
        <dbReference type="EMBL" id="NLR93234.1"/>
    </source>
</evidence>